<reference evidence="1 2" key="1">
    <citation type="submission" date="2010-08" db="EMBL/GenBank/DDBJ databases">
        <authorList>
            <person name="Durkin A.S."/>
            <person name="Madupu R."/>
            <person name="Torralba M."/>
            <person name="Gillis M."/>
            <person name="Methe B."/>
            <person name="Sutton G."/>
            <person name="Nelson K.E."/>
        </authorList>
    </citation>
    <scope>NUCLEOTIDE SEQUENCE [LARGE SCALE GENOMIC DNA]</scope>
    <source>
        <strain evidence="1 2">FB035-09AN</strain>
    </source>
</reference>
<gene>
    <name evidence="1" type="ORF">HMPREF9296_2399</name>
</gene>
<evidence type="ECO:0000313" key="1">
    <source>
        <dbReference type="EMBL" id="EFL45938.1"/>
    </source>
</evidence>
<name>E1KRJ8_9BACT</name>
<sequence>MVGRGLKELKEANVVYTCDKSKHAYKFNKAEKLNQRFR</sequence>
<dbReference type="STRING" id="866771.HMPREF9296_2399"/>
<dbReference type="AlphaFoldDB" id="E1KRJ8"/>
<dbReference type="EMBL" id="AEDO01000037">
    <property type="protein sequence ID" value="EFL45938.1"/>
    <property type="molecule type" value="Genomic_DNA"/>
</dbReference>
<accession>E1KRJ8</accession>
<protein>
    <submittedName>
        <fullName evidence="1">Uncharacterized protein</fullName>
    </submittedName>
</protein>
<comment type="caution">
    <text evidence="1">The sequence shown here is derived from an EMBL/GenBank/DDBJ whole genome shotgun (WGS) entry which is preliminary data.</text>
</comment>
<organism evidence="1 2">
    <name type="scientific">Prevotella disiens FB035-09AN</name>
    <dbReference type="NCBI Taxonomy" id="866771"/>
    <lineage>
        <taxon>Bacteria</taxon>
        <taxon>Pseudomonadati</taxon>
        <taxon>Bacteroidota</taxon>
        <taxon>Bacteroidia</taxon>
        <taxon>Bacteroidales</taxon>
        <taxon>Prevotellaceae</taxon>
        <taxon>Prevotella</taxon>
    </lineage>
</organism>
<dbReference type="Proteomes" id="UP000003610">
    <property type="component" value="Unassembled WGS sequence"/>
</dbReference>
<evidence type="ECO:0000313" key="2">
    <source>
        <dbReference type="Proteomes" id="UP000003610"/>
    </source>
</evidence>
<proteinExistence type="predicted"/>